<dbReference type="RefSeq" id="WP_127946128.1">
    <property type="nucleotide sequence ID" value="NZ_RKLN01000002.1"/>
</dbReference>
<protein>
    <submittedName>
        <fullName evidence="1">Uncharacterized protein</fullName>
    </submittedName>
</protein>
<dbReference type="OrthoDB" id="3688119at2"/>
<proteinExistence type="predicted"/>
<gene>
    <name evidence="1" type="ORF">EF834_04945</name>
</gene>
<name>A0A3S3E2J8_9NOCA</name>
<reference evidence="1 2" key="1">
    <citation type="submission" date="2018-11" db="EMBL/GenBank/DDBJ databases">
        <title>Rhodococcus spongicola sp. nov. and Rhodococcus xishaensis sp. nov. from marine sponges.</title>
        <authorList>
            <person name="Li L."/>
            <person name="Lin H.W."/>
        </authorList>
    </citation>
    <scope>NUCLEOTIDE SEQUENCE [LARGE SCALE GENOMIC DNA]</scope>
    <source>
        <strain evidence="1 2">LHW50502</strain>
    </source>
</reference>
<sequence length="106" mass="11580">MPDQLRGVTACVCRGCRAGALDAALLDELIVDLDAVKAFMEEGNEVLISFDKFVPFFDLVIAHTPQLAAEYGIDLRELDEDDFEGGGIVSLRRHLEAQKTILAEAS</sequence>
<dbReference type="Proteomes" id="UP000284333">
    <property type="component" value="Unassembled WGS sequence"/>
</dbReference>
<accession>A0A3S3E2J8</accession>
<dbReference type="AlphaFoldDB" id="A0A3S3E2J8"/>
<evidence type="ECO:0000313" key="2">
    <source>
        <dbReference type="Proteomes" id="UP000284333"/>
    </source>
</evidence>
<organism evidence="1 2">
    <name type="scientific">Rhodococcus spongiicola</name>
    <dbReference type="NCBI Taxonomy" id="2487352"/>
    <lineage>
        <taxon>Bacteria</taxon>
        <taxon>Bacillati</taxon>
        <taxon>Actinomycetota</taxon>
        <taxon>Actinomycetes</taxon>
        <taxon>Mycobacteriales</taxon>
        <taxon>Nocardiaceae</taxon>
        <taxon>Rhodococcus</taxon>
    </lineage>
</organism>
<dbReference type="EMBL" id="RKLN01000002">
    <property type="protein sequence ID" value="RVW04433.1"/>
    <property type="molecule type" value="Genomic_DNA"/>
</dbReference>
<comment type="caution">
    <text evidence="1">The sequence shown here is derived from an EMBL/GenBank/DDBJ whole genome shotgun (WGS) entry which is preliminary data.</text>
</comment>
<evidence type="ECO:0000313" key="1">
    <source>
        <dbReference type="EMBL" id="RVW04433.1"/>
    </source>
</evidence>
<keyword evidence="2" id="KW-1185">Reference proteome</keyword>